<dbReference type="GO" id="GO:0019843">
    <property type="term" value="F:rRNA binding"/>
    <property type="evidence" value="ECO:0007669"/>
    <property type="project" value="UniProtKB-UniRule"/>
</dbReference>
<dbReference type="GO" id="GO:0015935">
    <property type="term" value="C:small ribosomal subunit"/>
    <property type="evidence" value="ECO:0007669"/>
    <property type="project" value="InterPro"/>
</dbReference>
<evidence type="ECO:0000256" key="3">
    <source>
        <dbReference type="ARBA" id="ARBA00022730"/>
    </source>
</evidence>
<evidence type="ECO:0000256" key="4">
    <source>
        <dbReference type="ARBA" id="ARBA00022884"/>
    </source>
</evidence>
<dbReference type="PIRSF" id="PIRSF002144">
    <property type="entry name" value="Ribosomal_S19"/>
    <property type="match status" value="1"/>
</dbReference>
<dbReference type="PRINTS" id="PR00975">
    <property type="entry name" value="RIBOSOMALS19"/>
</dbReference>
<dbReference type="PANTHER" id="PTHR11880:SF8">
    <property type="entry name" value="SMALL RIBOSOMAL SUBUNIT PROTEIN US19M"/>
    <property type="match status" value="1"/>
</dbReference>
<dbReference type="GO" id="GO:0003735">
    <property type="term" value="F:structural constituent of ribosome"/>
    <property type="evidence" value="ECO:0007669"/>
    <property type="project" value="InterPro"/>
</dbReference>
<dbReference type="GO" id="GO:0006412">
    <property type="term" value="P:translation"/>
    <property type="evidence" value="ECO:0007669"/>
    <property type="project" value="UniProtKB-UniRule"/>
</dbReference>
<accession>K9LGE3</accession>
<organism evidence="10">
    <name type="scientific">'Solanum tuberosum' phytoplasma</name>
    <dbReference type="NCBI Taxonomy" id="1117044"/>
    <lineage>
        <taxon>Bacteria</taxon>
        <taxon>Bacillati</taxon>
        <taxon>Mycoplasmatota</taxon>
        <taxon>Mollicutes</taxon>
        <taxon>Acholeplasmatales</taxon>
        <taxon>Acholeplasmataceae</taxon>
        <taxon>Candidatus Phytoplasma</taxon>
    </lineage>
</organism>
<evidence type="ECO:0000256" key="7">
    <source>
        <dbReference type="ARBA" id="ARBA00035163"/>
    </source>
</evidence>
<keyword evidence="5 8" id="KW-0689">Ribosomal protein</keyword>
<evidence type="ECO:0000256" key="8">
    <source>
        <dbReference type="HAMAP-Rule" id="MF_00531"/>
    </source>
</evidence>
<comment type="similarity">
    <text evidence="2 8 9">Belongs to the universal ribosomal protein uS19 family.</text>
</comment>
<dbReference type="FunFam" id="3.30.860.10:FF:000001">
    <property type="entry name" value="30S ribosomal protein S19"/>
    <property type="match status" value="1"/>
</dbReference>
<name>K9LGE3_9MOLU</name>
<evidence type="ECO:0000256" key="6">
    <source>
        <dbReference type="ARBA" id="ARBA00023274"/>
    </source>
</evidence>
<dbReference type="EMBL" id="JQ740643">
    <property type="protein sequence ID" value="AFJ39360.1"/>
    <property type="molecule type" value="Genomic_DNA"/>
</dbReference>
<dbReference type="InterPro" id="IPR002222">
    <property type="entry name" value="Ribosomal_uS19"/>
</dbReference>
<sequence>MSRSIKKPPFCEKHLLKKIMAQKENKDKKIIKTWSRRSTILPQFVGHTIGVHNGKQHIPVYITEDMVNHKMGEFSLTRVYKGHNKKNKK</sequence>
<proteinExistence type="inferred from homology"/>
<evidence type="ECO:0000256" key="9">
    <source>
        <dbReference type="RuleBase" id="RU003485"/>
    </source>
</evidence>
<dbReference type="NCBIfam" id="TIGR01050">
    <property type="entry name" value="rpsS_bact"/>
    <property type="match status" value="1"/>
</dbReference>
<evidence type="ECO:0000256" key="1">
    <source>
        <dbReference type="ARBA" id="ARBA00003239"/>
    </source>
</evidence>
<dbReference type="InterPro" id="IPR023575">
    <property type="entry name" value="Ribosomal_uS19_SF"/>
</dbReference>
<evidence type="ECO:0000256" key="5">
    <source>
        <dbReference type="ARBA" id="ARBA00022980"/>
    </source>
</evidence>
<protein>
    <recommendedName>
        <fullName evidence="7 8">Small ribosomal subunit protein uS19</fullName>
    </recommendedName>
</protein>
<dbReference type="InterPro" id="IPR005732">
    <property type="entry name" value="Ribosomal_uS19_bac-type"/>
</dbReference>
<keyword evidence="3 8" id="KW-0699">rRNA-binding</keyword>
<dbReference type="Gene3D" id="3.30.860.10">
    <property type="entry name" value="30s Ribosomal Protein S19, Chain A"/>
    <property type="match status" value="1"/>
</dbReference>
<dbReference type="AlphaFoldDB" id="K9LGE3"/>
<comment type="function">
    <text evidence="1 8">Protein S19 forms a complex with S13 that binds strongly to the 16S ribosomal RNA.</text>
</comment>
<keyword evidence="4 8" id="KW-0694">RNA-binding</keyword>
<evidence type="ECO:0000313" key="10">
    <source>
        <dbReference type="EMBL" id="AFJ39360.1"/>
    </source>
</evidence>
<dbReference type="GO" id="GO:0005737">
    <property type="term" value="C:cytoplasm"/>
    <property type="evidence" value="ECO:0007669"/>
    <property type="project" value="UniProtKB-ARBA"/>
</dbReference>
<evidence type="ECO:0000256" key="2">
    <source>
        <dbReference type="ARBA" id="ARBA00007345"/>
    </source>
</evidence>
<dbReference type="PANTHER" id="PTHR11880">
    <property type="entry name" value="RIBOSOMAL PROTEIN S19P FAMILY MEMBER"/>
    <property type="match status" value="1"/>
</dbReference>
<gene>
    <name evidence="10" type="primary">rps19</name>
    <name evidence="8" type="synonym">rpsS</name>
</gene>
<keyword evidence="6 8" id="KW-0687">Ribonucleoprotein</keyword>
<dbReference type="GO" id="GO:0000028">
    <property type="term" value="P:ribosomal small subunit assembly"/>
    <property type="evidence" value="ECO:0007669"/>
    <property type="project" value="TreeGrafter"/>
</dbReference>
<dbReference type="Pfam" id="PF00203">
    <property type="entry name" value="Ribosomal_S19"/>
    <property type="match status" value="1"/>
</dbReference>
<dbReference type="HAMAP" id="MF_00531">
    <property type="entry name" value="Ribosomal_uS19"/>
    <property type="match status" value="1"/>
</dbReference>
<reference evidence="10" key="1">
    <citation type="submission" date="2012-02" db="EMBL/GenBank/DDBJ databases">
        <title>A survey of Australian potato crops for Candidatus Liberibacter solanacearum and Phytoplasmas.</title>
        <authorList>
            <person name="Constable F.E."/>
            <person name="Rodoni B.C."/>
            <person name="Luck J."/>
            <person name="Yen A.L."/>
        </authorList>
    </citation>
    <scope>NUCLEOTIDE SEQUENCE</scope>
</reference>
<dbReference type="SUPFAM" id="SSF54570">
    <property type="entry name" value="Ribosomal protein S19"/>
    <property type="match status" value="1"/>
</dbReference>